<reference evidence="1 2" key="1">
    <citation type="submission" date="2020-01" db="EMBL/GenBank/DDBJ databases">
        <title>Bacteria diversity of Porities sp.</title>
        <authorList>
            <person name="Wang G."/>
        </authorList>
    </citation>
    <scope>NUCLEOTIDE SEQUENCE [LARGE SCALE GENOMIC DNA]</scope>
    <source>
        <strain evidence="1 2">R33</strain>
    </source>
</reference>
<organism evidence="1 2">
    <name type="scientific">Poritiphilus flavus</name>
    <dbReference type="NCBI Taxonomy" id="2697053"/>
    <lineage>
        <taxon>Bacteria</taxon>
        <taxon>Pseudomonadati</taxon>
        <taxon>Bacteroidota</taxon>
        <taxon>Flavobacteriia</taxon>
        <taxon>Flavobacteriales</taxon>
        <taxon>Flavobacteriaceae</taxon>
        <taxon>Poritiphilus</taxon>
    </lineage>
</organism>
<sequence length="209" mass="24240">MRTRQIAAIPVVILCFCLGCSPSKRNFSKEYNAVWKEMIKSQAWENSLQAGLAITPSENKDFFYSSSDVGISESDAKMGSDVDSGFEKKYHSLVSRAYFKIIAQAERSDRRLKAEYARLLANEVGLNRAQSKMYEENLAMVSKRYYAHKEMLEGLKSWNIFSEYRSGDLDYFKEDNFDEVYSMYQQGMSDDGIIEFLIFRLADLYHFEE</sequence>
<name>A0A6L9ECT8_9FLAO</name>
<gene>
    <name evidence="1" type="ORF">GTQ38_10505</name>
</gene>
<proteinExistence type="predicted"/>
<evidence type="ECO:0000313" key="1">
    <source>
        <dbReference type="EMBL" id="NAS12433.1"/>
    </source>
</evidence>
<dbReference type="Proteomes" id="UP000475249">
    <property type="component" value="Unassembled WGS sequence"/>
</dbReference>
<accession>A0A6L9ECT8</accession>
<keyword evidence="2" id="KW-1185">Reference proteome</keyword>
<comment type="caution">
    <text evidence="1">The sequence shown here is derived from an EMBL/GenBank/DDBJ whole genome shotgun (WGS) entry which is preliminary data.</text>
</comment>
<dbReference type="EMBL" id="WXYO01000005">
    <property type="protein sequence ID" value="NAS12433.1"/>
    <property type="molecule type" value="Genomic_DNA"/>
</dbReference>
<dbReference type="RefSeq" id="WP_161435479.1">
    <property type="nucleotide sequence ID" value="NZ_WXYO01000005.1"/>
</dbReference>
<evidence type="ECO:0000313" key="2">
    <source>
        <dbReference type="Proteomes" id="UP000475249"/>
    </source>
</evidence>
<dbReference type="AlphaFoldDB" id="A0A6L9ECT8"/>
<protein>
    <submittedName>
        <fullName evidence="1">Uncharacterized protein</fullName>
    </submittedName>
</protein>